<sequence>MSGIFDKLKRKIKTITFKKIPVEIPTLYGEVLKGKVAVVTGGTTGIGFEIAKAFIHNGASVIITGRDNDRIANAVVKLKNEISDNENIFVCGEVLDNTMTTQIEERWKQILSHIENKHIDILVNNAGVISKTHFGKTDEKDYNLVMETNLKGTYFLSEIVSNYMIENGIKGNILNISSSSALRPAVSAYSMAKWAIHGLTLGMAKKLSPYGIVVNSIAPGPTATRMLQSDNIININRMSSPSERYATASEIANLAVIMVSDMSKMVNGDTMYATGGCGLLTFDDYD</sequence>
<evidence type="ECO:0000256" key="2">
    <source>
        <dbReference type="ARBA" id="ARBA00023002"/>
    </source>
</evidence>
<evidence type="ECO:0000256" key="3">
    <source>
        <dbReference type="RuleBase" id="RU000363"/>
    </source>
</evidence>
<dbReference type="InterPro" id="IPR020904">
    <property type="entry name" value="Sc_DH/Rdtase_CS"/>
</dbReference>
<dbReference type="SUPFAM" id="SSF51735">
    <property type="entry name" value="NAD(P)-binding Rossmann-fold domains"/>
    <property type="match status" value="1"/>
</dbReference>
<dbReference type="CDD" id="cd05233">
    <property type="entry name" value="SDR_c"/>
    <property type="match status" value="1"/>
</dbReference>
<dbReference type="Gene3D" id="3.40.50.720">
    <property type="entry name" value="NAD(P)-binding Rossmann-like Domain"/>
    <property type="match status" value="1"/>
</dbReference>
<dbReference type="Pfam" id="PF00106">
    <property type="entry name" value="adh_short"/>
    <property type="match status" value="1"/>
</dbReference>
<evidence type="ECO:0000313" key="5">
    <source>
        <dbReference type="Proteomes" id="UP001243496"/>
    </source>
</evidence>
<dbReference type="InterPro" id="IPR002347">
    <property type="entry name" value="SDR_fam"/>
</dbReference>
<dbReference type="PRINTS" id="PR00080">
    <property type="entry name" value="SDRFAMILY"/>
</dbReference>
<dbReference type="EMBL" id="CP132968">
    <property type="protein sequence ID" value="WMD17205.1"/>
    <property type="molecule type" value="Genomic_DNA"/>
</dbReference>
<accession>A0AAQ3JJ95</accession>
<dbReference type="GO" id="GO:0016616">
    <property type="term" value="F:oxidoreductase activity, acting on the CH-OH group of donors, NAD or NADP as acceptor"/>
    <property type="evidence" value="ECO:0007669"/>
    <property type="project" value="TreeGrafter"/>
</dbReference>
<dbReference type="EC" id="1.-.-.-" evidence="4"/>
<dbReference type="PANTHER" id="PTHR42760">
    <property type="entry name" value="SHORT-CHAIN DEHYDROGENASES/REDUCTASES FAMILY MEMBER"/>
    <property type="match status" value="1"/>
</dbReference>
<proteinExistence type="inferred from homology"/>
<evidence type="ECO:0000313" key="4">
    <source>
        <dbReference type="EMBL" id="WMD17205.1"/>
    </source>
</evidence>
<dbReference type="RefSeq" id="WP_209290760.1">
    <property type="nucleotide sequence ID" value="NZ_CP132968.1"/>
</dbReference>
<dbReference type="Proteomes" id="UP001243496">
    <property type="component" value="Chromosome"/>
</dbReference>
<dbReference type="PANTHER" id="PTHR42760:SF133">
    <property type="entry name" value="3-OXOACYL-[ACYL-CARRIER-PROTEIN] REDUCTASE"/>
    <property type="match status" value="1"/>
</dbReference>
<protein>
    <submittedName>
        <fullName evidence="4">SDR family oxidoreductase</fullName>
        <ecNumber evidence="4">1.-.-.-</ecNumber>
    </submittedName>
</protein>
<dbReference type="GO" id="GO:0008206">
    <property type="term" value="P:bile acid metabolic process"/>
    <property type="evidence" value="ECO:0007669"/>
    <property type="project" value="UniProtKB-ARBA"/>
</dbReference>
<dbReference type="GeneID" id="92740459"/>
<comment type="similarity">
    <text evidence="1 3">Belongs to the short-chain dehydrogenases/reductases (SDR) family.</text>
</comment>
<dbReference type="InterPro" id="IPR036291">
    <property type="entry name" value="NAD(P)-bd_dom_sf"/>
</dbReference>
<keyword evidence="2 4" id="KW-0560">Oxidoreductase</keyword>
<gene>
    <name evidence="4" type="ORF">RBI15_03600</name>
</gene>
<dbReference type="AlphaFoldDB" id="A0AAQ3JJ95"/>
<organism evidence="4 5">
    <name type="scientific">Anaerostipes hadrus</name>
    <dbReference type="NCBI Taxonomy" id="649756"/>
    <lineage>
        <taxon>Bacteria</taxon>
        <taxon>Bacillati</taxon>
        <taxon>Bacillota</taxon>
        <taxon>Clostridia</taxon>
        <taxon>Lachnospirales</taxon>
        <taxon>Lachnospiraceae</taxon>
        <taxon>Anaerostipes</taxon>
    </lineage>
</organism>
<name>A0AAQ3JJ95_ANAHA</name>
<dbReference type="GO" id="GO:0006633">
    <property type="term" value="P:fatty acid biosynthetic process"/>
    <property type="evidence" value="ECO:0007669"/>
    <property type="project" value="TreeGrafter"/>
</dbReference>
<reference evidence="4" key="1">
    <citation type="submission" date="2023-08" db="EMBL/GenBank/DDBJ databases">
        <title>Complete Genome Sequences of butyrate producing Anaerostipes hadrus strains BA1 and GIF7 isolated from the terminal ileum of a healthy lean male.</title>
        <authorList>
            <person name="Low A."/>
            <person name="Sheludchenko M."/>
            <person name="Cheng H.E."/>
            <person name="Koh X.Q."/>
            <person name="Lee J."/>
        </authorList>
    </citation>
    <scope>NUCLEOTIDE SEQUENCE</scope>
    <source>
        <strain evidence="4">BA1</strain>
    </source>
</reference>
<evidence type="ECO:0000256" key="1">
    <source>
        <dbReference type="ARBA" id="ARBA00006484"/>
    </source>
</evidence>
<dbReference type="PRINTS" id="PR00081">
    <property type="entry name" value="GDHRDH"/>
</dbReference>
<dbReference type="FunFam" id="3.40.50.720:FF:000084">
    <property type="entry name" value="Short-chain dehydrogenase reductase"/>
    <property type="match status" value="1"/>
</dbReference>
<dbReference type="GO" id="GO:0048038">
    <property type="term" value="F:quinone binding"/>
    <property type="evidence" value="ECO:0007669"/>
    <property type="project" value="TreeGrafter"/>
</dbReference>
<dbReference type="PROSITE" id="PS00061">
    <property type="entry name" value="ADH_SHORT"/>
    <property type="match status" value="1"/>
</dbReference>